<dbReference type="CDD" id="cd04823">
    <property type="entry name" value="ALAD_PBGS_aspartate_rich"/>
    <property type="match status" value="1"/>
</dbReference>
<dbReference type="PANTHER" id="PTHR11458:SF0">
    <property type="entry name" value="DELTA-AMINOLEVULINIC ACID DEHYDRATASE"/>
    <property type="match status" value="1"/>
</dbReference>
<dbReference type="GO" id="GO:0004655">
    <property type="term" value="F:porphobilinogen synthase activity"/>
    <property type="evidence" value="ECO:0007669"/>
    <property type="project" value="UniProtKB-EC"/>
</dbReference>
<dbReference type="Gene3D" id="3.20.20.70">
    <property type="entry name" value="Aldolase class I"/>
    <property type="match status" value="1"/>
</dbReference>
<accession>A0A2I7N6X3</accession>
<evidence type="ECO:0000256" key="2">
    <source>
        <dbReference type="ARBA" id="ARBA00008055"/>
    </source>
</evidence>
<keyword evidence="7 11" id="KW-0627">Porphyrin biosynthesis</keyword>
<dbReference type="KEGG" id="nba:CUN60_07675"/>
<dbReference type="InterPro" id="IPR030656">
    <property type="entry name" value="ALAD_AS"/>
</dbReference>
<dbReference type="FunFam" id="3.20.20.70:FF:000019">
    <property type="entry name" value="Delta-aminolevulinic acid dehydratase"/>
    <property type="match status" value="1"/>
</dbReference>
<dbReference type="GO" id="GO:0008270">
    <property type="term" value="F:zinc ion binding"/>
    <property type="evidence" value="ECO:0007669"/>
    <property type="project" value="TreeGrafter"/>
</dbReference>
<keyword evidence="5" id="KW-0350">Heme biosynthesis</keyword>
<evidence type="ECO:0000256" key="3">
    <source>
        <dbReference type="ARBA" id="ARBA00012053"/>
    </source>
</evidence>
<keyword evidence="14" id="KW-1185">Reference proteome</keyword>
<dbReference type="InterPro" id="IPR013785">
    <property type="entry name" value="Aldolase_TIM"/>
</dbReference>
<dbReference type="SMART" id="SM01004">
    <property type="entry name" value="ALAD"/>
    <property type="match status" value="1"/>
</dbReference>
<reference evidence="14" key="1">
    <citation type="submission" date="2017-11" db="EMBL/GenBank/DDBJ databases">
        <authorList>
            <person name="Chan K.G."/>
            <person name="Lee L.S."/>
        </authorList>
    </citation>
    <scope>NUCLEOTIDE SEQUENCE [LARGE SCALE GENOMIC DNA]</scope>
    <source>
        <strain evidence="14">DSM 100970</strain>
    </source>
</reference>
<evidence type="ECO:0000256" key="10">
    <source>
        <dbReference type="PIRSR" id="PIRSR001415-5"/>
    </source>
</evidence>
<dbReference type="PROSITE" id="PS00169">
    <property type="entry name" value="D_ALA_DEHYDRATASE"/>
    <property type="match status" value="1"/>
</dbReference>
<evidence type="ECO:0000256" key="7">
    <source>
        <dbReference type="ARBA" id="ARBA00023244"/>
    </source>
</evidence>
<dbReference type="OrthoDB" id="9805001at2"/>
<dbReference type="PIRSF" id="PIRSF001415">
    <property type="entry name" value="Porphbilin_synth"/>
    <property type="match status" value="1"/>
</dbReference>
<dbReference type="UniPathway" id="UPA00251">
    <property type="reaction ID" value="UER00318"/>
</dbReference>
<dbReference type="Proteomes" id="UP000236655">
    <property type="component" value="Chromosome"/>
</dbReference>
<evidence type="ECO:0000256" key="5">
    <source>
        <dbReference type="ARBA" id="ARBA00023133"/>
    </source>
</evidence>
<dbReference type="NCBIfam" id="NF006762">
    <property type="entry name" value="PRK09283.1"/>
    <property type="match status" value="1"/>
</dbReference>
<dbReference type="GO" id="GO:0006782">
    <property type="term" value="P:protoporphyrinogen IX biosynthetic process"/>
    <property type="evidence" value="ECO:0007669"/>
    <property type="project" value="UniProtKB-UniPathway"/>
</dbReference>
<dbReference type="PANTHER" id="PTHR11458">
    <property type="entry name" value="DELTA-AMINOLEVULINIC ACID DEHYDRATASE"/>
    <property type="match status" value="1"/>
</dbReference>
<organism evidence="13 14">
    <name type="scientific">Aquella oligotrophica</name>
    <dbReference type="NCBI Taxonomy" id="2067065"/>
    <lineage>
        <taxon>Bacteria</taxon>
        <taxon>Pseudomonadati</taxon>
        <taxon>Pseudomonadota</taxon>
        <taxon>Betaproteobacteria</taxon>
        <taxon>Neisseriales</taxon>
        <taxon>Neisseriaceae</taxon>
        <taxon>Aquella</taxon>
    </lineage>
</organism>
<evidence type="ECO:0000256" key="6">
    <source>
        <dbReference type="ARBA" id="ARBA00023239"/>
    </source>
</evidence>
<evidence type="ECO:0000256" key="12">
    <source>
        <dbReference type="RuleBase" id="RU004161"/>
    </source>
</evidence>
<protein>
    <recommendedName>
        <fullName evidence="4 11">Delta-aminolevulinic acid dehydratase</fullName>
        <ecNumber evidence="3 11">4.2.1.24</ecNumber>
    </recommendedName>
</protein>
<feature type="active site" description="Schiff-base intermediate with substrate" evidence="9">
    <location>
        <position position="201"/>
    </location>
</feature>
<keyword evidence="6 11" id="KW-0456">Lyase</keyword>
<dbReference type="AlphaFoldDB" id="A0A2I7N6X3"/>
<evidence type="ECO:0000256" key="9">
    <source>
        <dbReference type="PIRSR" id="PIRSR001415-1"/>
    </source>
</evidence>
<comment type="catalytic activity">
    <reaction evidence="8 11">
        <text>2 5-aminolevulinate = porphobilinogen + 2 H2O + H(+)</text>
        <dbReference type="Rhea" id="RHEA:24064"/>
        <dbReference type="ChEBI" id="CHEBI:15377"/>
        <dbReference type="ChEBI" id="CHEBI:15378"/>
        <dbReference type="ChEBI" id="CHEBI:58126"/>
        <dbReference type="ChEBI" id="CHEBI:356416"/>
        <dbReference type="EC" id="4.2.1.24"/>
    </reaction>
</comment>
<proteinExistence type="inferred from homology"/>
<keyword evidence="10" id="KW-0479">Metal-binding</keyword>
<name>A0A2I7N6X3_9NEIS</name>
<evidence type="ECO:0000256" key="8">
    <source>
        <dbReference type="ARBA" id="ARBA00047651"/>
    </source>
</evidence>
<dbReference type="EMBL" id="CP024847">
    <property type="protein sequence ID" value="AUR52180.1"/>
    <property type="molecule type" value="Genomic_DNA"/>
</dbReference>
<evidence type="ECO:0000256" key="4">
    <source>
        <dbReference type="ARBA" id="ARBA00020771"/>
    </source>
</evidence>
<comment type="pathway">
    <text evidence="1">Porphyrin-containing compound metabolism; protoporphyrin-IX biosynthesis; coproporphyrinogen-III from 5-aminolevulinate: step 1/4.</text>
</comment>
<dbReference type="RefSeq" id="WP_102951476.1">
    <property type="nucleotide sequence ID" value="NZ_CP024847.1"/>
</dbReference>
<dbReference type="SUPFAM" id="SSF51569">
    <property type="entry name" value="Aldolase"/>
    <property type="match status" value="1"/>
</dbReference>
<dbReference type="EC" id="4.2.1.24" evidence="3 11"/>
<keyword evidence="10" id="KW-0460">Magnesium</keyword>
<dbReference type="InterPro" id="IPR001731">
    <property type="entry name" value="ALAD"/>
</dbReference>
<evidence type="ECO:0000256" key="1">
    <source>
        <dbReference type="ARBA" id="ARBA00004694"/>
    </source>
</evidence>
<sequence>MNLNLVYPNTRLRRNRQSQFIRNLTQENWVSANDLIYPVFILEGEAREEPILSMSGQSRISIDLLLRLVEKTAILGIQGIALFPVIEAGKDNLATESYNPDGLIPRAIRAIKSRFPEIGVFSDVALDPYTIHGQDGIIDDKGYVLNDVTNEVLVKQALSHAEAGADFVCPSDMMDGRIGLIRTALEKNGFHNTGIMAYSAKYASKFYGPFRDAVGSGTNLGKADKFSYQMHPANGNEALREVSLDITEGADIVMVKPGMPYLDILYRVKQEFKMPTAVYHVSGEYAMLKAAAEKGWLDYNATLLESMLGFKRAGADIIWTYAAFDVINYLRTL</sequence>
<feature type="binding site" evidence="10">
    <location>
        <position position="241"/>
    </location>
    <ligand>
        <name>Mg(2+)</name>
        <dbReference type="ChEBI" id="CHEBI:18420"/>
    </ligand>
</feature>
<feature type="active site" description="Schiff-base intermediate with substrate" evidence="9">
    <location>
        <position position="256"/>
    </location>
</feature>
<dbReference type="PRINTS" id="PR00144">
    <property type="entry name" value="DALDHYDRTASE"/>
</dbReference>
<evidence type="ECO:0000313" key="14">
    <source>
        <dbReference type="Proteomes" id="UP000236655"/>
    </source>
</evidence>
<comment type="subunit">
    <text evidence="11">Homooctamer.</text>
</comment>
<evidence type="ECO:0000256" key="11">
    <source>
        <dbReference type="RuleBase" id="RU000515"/>
    </source>
</evidence>
<gene>
    <name evidence="13" type="ORF">CUN60_07675</name>
</gene>
<dbReference type="Pfam" id="PF00490">
    <property type="entry name" value="ALAD"/>
    <property type="match status" value="1"/>
</dbReference>
<comment type="similarity">
    <text evidence="2 12">Belongs to the ALAD family.</text>
</comment>
<dbReference type="GO" id="GO:0005829">
    <property type="term" value="C:cytosol"/>
    <property type="evidence" value="ECO:0007669"/>
    <property type="project" value="TreeGrafter"/>
</dbReference>
<evidence type="ECO:0000313" key="13">
    <source>
        <dbReference type="EMBL" id="AUR52180.1"/>
    </source>
</evidence>